<dbReference type="AlphaFoldDB" id="A0AAD3YQB3"/>
<dbReference type="EMBL" id="DACXIC010000021">
    <property type="protein sequence ID" value="HAU4358080.1"/>
    <property type="molecule type" value="Genomic_DNA"/>
</dbReference>
<feature type="transmembrane region" description="Helical" evidence="1">
    <location>
        <begin position="62"/>
        <end position="91"/>
    </location>
</feature>
<evidence type="ECO:0000256" key="1">
    <source>
        <dbReference type="SAM" id="Phobius"/>
    </source>
</evidence>
<organism evidence="2 3">
    <name type="scientific">Klebsiella oxytoca</name>
    <dbReference type="NCBI Taxonomy" id="571"/>
    <lineage>
        <taxon>Bacteria</taxon>
        <taxon>Pseudomonadati</taxon>
        <taxon>Pseudomonadota</taxon>
        <taxon>Gammaproteobacteria</taxon>
        <taxon>Enterobacterales</taxon>
        <taxon>Enterobacteriaceae</taxon>
        <taxon>Klebsiella/Raoultella group</taxon>
        <taxon>Klebsiella</taxon>
    </lineage>
</organism>
<name>A0AAD3YQB3_KLEOX</name>
<keyword evidence="1" id="KW-0812">Transmembrane</keyword>
<evidence type="ECO:0000313" key="3">
    <source>
        <dbReference type="Proteomes" id="UP000868497"/>
    </source>
</evidence>
<protein>
    <submittedName>
        <fullName evidence="2">Uncharacterized protein</fullName>
    </submittedName>
</protein>
<dbReference type="RefSeq" id="WP_064398929.1">
    <property type="nucleotide sequence ID" value="NZ_CACSHZ010000128.1"/>
</dbReference>
<reference evidence="2" key="2">
    <citation type="submission" date="2019-09" db="EMBL/GenBank/DDBJ databases">
        <authorList>
            <consortium name="NCBI Pathogen Detection Project"/>
        </authorList>
    </citation>
    <scope>NUCLEOTIDE SEQUENCE</scope>
    <source>
        <strain evidence="2">AUSMDU00005748</strain>
    </source>
</reference>
<accession>A0AAD3YQB3</accession>
<gene>
    <name evidence="2" type="ORF">F6W21_17310</name>
</gene>
<keyword evidence="1" id="KW-1133">Transmembrane helix</keyword>
<comment type="caution">
    <text evidence="2">The sequence shown here is derived from an EMBL/GenBank/DDBJ whole genome shotgun (WGS) entry which is preliminary data.</text>
</comment>
<proteinExistence type="predicted"/>
<evidence type="ECO:0000313" key="2">
    <source>
        <dbReference type="EMBL" id="HAU4358080.1"/>
    </source>
</evidence>
<feature type="transmembrane region" description="Helical" evidence="1">
    <location>
        <begin position="20"/>
        <end position="42"/>
    </location>
</feature>
<keyword evidence="1" id="KW-0472">Membrane</keyword>
<reference evidence="2" key="1">
    <citation type="journal article" date="2018" name="Genome Biol.">
        <title>SKESA: strategic k-mer extension for scrupulous assemblies.</title>
        <authorList>
            <person name="Souvorov A."/>
            <person name="Agarwala R."/>
            <person name="Lipman D.J."/>
        </authorList>
    </citation>
    <scope>NUCLEOTIDE SEQUENCE</scope>
    <source>
        <strain evidence="2">AUSMDU00005748</strain>
    </source>
</reference>
<sequence length="107" mass="11535">MDEFITVSLKKMSASSIYKILLIGLTCSLVPLGLLNGILAAVGVNLLTLRWNGEAVHGFSAIIISPIFCFILALVLTGIVGSLAWLGLWIYGQFRPLTLRISSTDRG</sequence>
<dbReference type="Proteomes" id="UP000868497">
    <property type="component" value="Unassembled WGS sequence"/>
</dbReference>